<keyword evidence="6 8" id="KW-0456">Lyase</keyword>
<accession>A0A3S8V2S5</accession>
<name>A0A3S8V2S5_9APIC</name>
<keyword evidence="7" id="KW-0704">Schiff base</keyword>
<dbReference type="EMBL" id="MK212222">
    <property type="protein sequence ID" value="AZL94188.1"/>
    <property type="molecule type" value="mRNA"/>
</dbReference>
<evidence type="ECO:0000256" key="2">
    <source>
        <dbReference type="ARBA" id="ARBA00004714"/>
    </source>
</evidence>
<comment type="similarity">
    <text evidence="3 8">Belongs to the class I fructose-bisphosphate aldolase family.</text>
</comment>
<dbReference type="SUPFAM" id="SSF51569">
    <property type="entry name" value="Aldolase"/>
    <property type="match status" value="1"/>
</dbReference>
<reference evidence="10" key="1">
    <citation type="journal article" date="2018" name="Genome Biol. Evol.">
        <title>Nephromyces encodes a urate metabolism pathway and predicted peroxisomes, demonstrating these are not ancient losses of apicomplexans.</title>
        <authorList>
            <person name="Paight C."/>
            <person name="Slamovits C.H."/>
            <person name="Saffo M.B."/>
            <person name="Lane C.E."/>
        </authorList>
    </citation>
    <scope>NUCLEOTIDE SEQUENCE</scope>
    <source>
        <strain evidence="10">Cardio31</strain>
    </source>
</reference>
<dbReference type="InterPro" id="IPR013785">
    <property type="entry name" value="Aldolase_TIM"/>
</dbReference>
<dbReference type="Gene3D" id="3.20.20.70">
    <property type="entry name" value="Aldolase class I"/>
    <property type="match status" value="1"/>
</dbReference>
<comment type="pathway">
    <text evidence="2 9">Carbohydrate degradation; glycolysis; D-glyceraldehyde 3-phosphate and glycerone phosphate from D-glucose: step 4/4.</text>
</comment>
<evidence type="ECO:0000313" key="10">
    <source>
        <dbReference type="EMBL" id="AZL94188.1"/>
    </source>
</evidence>
<evidence type="ECO:0000256" key="8">
    <source>
        <dbReference type="RuleBase" id="RU003994"/>
    </source>
</evidence>
<dbReference type="InterPro" id="IPR000741">
    <property type="entry name" value="FBA_I"/>
</dbReference>
<evidence type="ECO:0000256" key="4">
    <source>
        <dbReference type="ARBA" id="ARBA00013068"/>
    </source>
</evidence>
<dbReference type="UniPathway" id="UPA00109">
    <property type="reaction ID" value="UER00183"/>
</dbReference>
<proteinExistence type="evidence at transcript level"/>
<evidence type="ECO:0000256" key="3">
    <source>
        <dbReference type="ARBA" id="ARBA00010387"/>
    </source>
</evidence>
<dbReference type="CDD" id="cd00948">
    <property type="entry name" value="FBP_aldolase_I_a"/>
    <property type="match status" value="1"/>
</dbReference>
<dbReference type="AlphaFoldDB" id="A0A3S8V2S5"/>
<dbReference type="GO" id="GO:0006096">
    <property type="term" value="P:glycolytic process"/>
    <property type="evidence" value="ECO:0007669"/>
    <property type="project" value="UniProtKB-UniPathway"/>
</dbReference>
<dbReference type="Pfam" id="PF00274">
    <property type="entry name" value="Glycolytic"/>
    <property type="match status" value="1"/>
</dbReference>
<comment type="catalytic activity">
    <reaction evidence="1 8">
        <text>beta-D-fructose 1,6-bisphosphate = D-glyceraldehyde 3-phosphate + dihydroxyacetone phosphate</text>
        <dbReference type="Rhea" id="RHEA:14729"/>
        <dbReference type="ChEBI" id="CHEBI:32966"/>
        <dbReference type="ChEBI" id="CHEBI:57642"/>
        <dbReference type="ChEBI" id="CHEBI:59776"/>
        <dbReference type="EC" id="4.1.2.13"/>
    </reaction>
</comment>
<dbReference type="InterPro" id="IPR029768">
    <property type="entry name" value="Aldolase_I_AS"/>
</dbReference>
<sequence length="356" mass="39003">MEAKKDFKEELMATAKAIARPGFGILAADESTGTIGKRFAPINVENTEPNRRSYRELLFTSPDIEKYISGVIMFEETLDQKTKDGKNFVELLKDKNIITGIKVDKGVVIVGGTQDETATQGLDKLGERCAEFYAKGARFAKWRSVLKIDVKNGCPSEMAIAENAHGLARYASLCQDNGLVPIVEPEVLCDGTHTIEECAEASERVYAGVVKALHDQKVFLEGALLKPNMITPGKECEKKATPGEIAFYTVRTLSRTIPAAMPGIHFLSGGQSEEEASQNLNAMAKLQDVPKPWYLSFSYGRALQASCLKAWQGKEENVEAAQKVLIERAKGNGEASLGKYEGGGSTEDLYVKKYVY</sequence>
<dbReference type="NCBIfam" id="NF033379">
    <property type="entry name" value="FrucBisAld_I"/>
    <property type="match status" value="1"/>
</dbReference>
<organism evidence="10">
    <name type="scientific">Cardiosporidium cionae</name>
    <dbReference type="NCBI Taxonomy" id="476202"/>
    <lineage>
        <taxon>Eukaryota</taxon>
        <taxon>Sar</taxon>
        <taxon>Alveolata</taxon>
        <taxon>Apicomplexa</taxon>
        <taxon>Aconoidasida</taxon>
        <taxon>Nephromycida</taxon>
        <taxon>Cardiosporidium</taxon>
    </lineage>
</organism>
<evidence type="ECO:0000256" key="9">
    <source>
        <dbReference type="RuleBase" id="RU004257"/>
    </source>
</evidence>
<dbReference type="GO" id="GO:0004332">
    <property type="term" value="F:fructose-bisphosphate aldolase activity"/>
    <property type="evidence" value="ECO:0007669"/>
    <property type="project" value="UniProtKB-EC"/>
</dbReference>
<evidence type="ECO:0000256" key="5">
    <source>
        <dbReference type="ARBA" id="ARBA00023152"/>
    </source>
</evidence>
<dbReference type="FunFam" id="3.20.20.70:FF:000140">
    <property type="entry name" value="Fructose-bisphosphate aldolase"/>
    <property type="match status" value="1"/>
</dbReference>
<protein>
    <recommendedName>
        <fullName evidence="4 8">Fructose-bisphosphate aldolase</fullName>
        <ecNumber evidence="4 8">4.1.2.13</ecNumber>
    </recommendedName>
</protein>
<dbReference type="EC" id="4.1.2.13" evidence="4 8"/>
<evidence type="ECO:0000256" key="7">
    <source>
        <dbReference type="ARBA" id="ARBA00023270"/>
    </source>
</evidence>
<dbReference type="PANTHER" id="PTHR11627">
    <property type="entry name" value="FRUCTOSE-BISPHOSPHATE ALDOLASE"/>
    <property type="match status" value="1"/>
</dbReference>
<evidence type="ECO:0000256" key="6">
    <source>
        <dbReference type="ARBA" id="ARBA00023239"/>
    </source>
</evidence>
<dbReference type="PROSITE" id="PS00158">
    <property type="entry name" value="ALDOLASE_CLASS_I"/>
    <property type="match status" value="1"/>
</dbReference>
<evidence type="ECO:0000256" key="1">
    <source>
        <dbReference type="ARBA" id="ARBA00000441"/>
    </source>
</evidence>
<keyword evidence="5 8" id="KW-0324">Glycolysis</keyword>